<dbReference type="AlphaFoldDB" id="A0AAD5H644"/>
<dbReference type="PANTHER" id="PTHR19375">
    <property type="entry name" value="HEAT SHOCK PROTEIN 70KDA"/>
    <property type="match status" value="1"/>
</dbReference>
<keyword evidence="3" id="KW-0067">ATP-binding</keyword>
<protein>
    <submittedName>
        <fullName evidence="5">Uncharacterized protein</fullName>
    </submittedName>
</protein>
<organism evidence="5 6">
    <name type="scientific">Chlorella ohadii</name>
    <dbReference type="NCBI Taxonomy" id="2649997"/>
    <lineage>
        <taxon>Eukaryota</taxon>
        <taxon>Viridiplantae</taxon>
        <taxon>Chlorophyta</taxon>
        <taxon>core chlorophytes</taxon>
        <taxon>Trebouxiophyceae</taxon>
        <taxon>Chlorellales</taxon>
        <taxon>Chlorellaceae</taxon>
        <taxon>Chlorella clade</taxon>
        <taxon>Chlorella</taxon>
    </lineage>
</organism>
<feature type="region of interest" description="Disordered" evidence="4">
    <location>
        <begin position="1"/>
        <end position="29"/>
    </location>
</feature>
<evidence type="ECO:0000256" key="3">
    <source>
        <dbReference type="ARBA" id="ARBA00022840"/>
    </source>
</evidence>
<comment type="caution">
    <text evidence="5">The sequence shown here is derived from an EMBL/GenBank/DDBJ whole genome shotgun (WGS) entry which is preliminary data.</text>
</comment>
<dbReference type="PRINTS" id="PR00301">
    <property type="entry name" value="HEATSHOCK70"/>
</dbReference>
<dbReference type="InterPro" id="IPR018181">
    <property type="entry name" value="Heat_shock_70_CS"/>
</dbReference>
<comment type="similarity">
    <text evidence="1">Belongs to the heat shock protein 70 family.</text>
</comment>
<keyword evidence="2" id="KW-0547">Nucleotide-binding</keyword>
<dbReference type="EMBL" id="JADXDR010000020">
    <property type="protein sequence ID" value="KAI7845271.1"/>
    <property type="molecule type" value="Genomic_DNA"/>
</dbReference>
<dbReference type="GO" id="GO:0140662">
    <property type="term" value="F:ATP-dependent protein folding chaperone"/>
    <property type="evidence" value="ECO:0007669"/>
    <property type="project" value="InterPro"/>
</dbReference>
<name>A0AAD5H644_9CHLO</name>
<dbReference type="Pfam" id="PF00012">
    <property type="entry name" value="HSP70"/>
    <property type="match status" value="2"/>
</dbReference>
<evidence type="ECO:0000313" key="6">
    <source>
        <dbReference type="Proteomes" id="UP001205105"/>
    </source>
</evidence>
<dbReference type="InterPro" id="IPR013126">
    <property type="entry name" value="Hsp_70_fam"/>
</dbReference>
<dbReference type="Gene3D" id="3.30.420.40">
    <property type="match status" value="4"/>
</dbReference>
<dbReference type="FunFam" id="3.30.420.40:FF:000028">
    <property type="entry name" value="heat shock 70 kDa protein-like"/>
    <property type="match status" value="1"/>
</dbReference>
<feature type="region of interest" description="Disordered" evidence="4">
    <location>
        <begin position="303"/>
        <end position="337"/>
    </location>
</feature>
<dbReference type="PROSITE" id="PS00329">
    <property type="entry name" value="HSP70_2"/>
    <property type="match status" value="1"/>
</dbReference>
<dbReference type="SUPFAM" id="SSF53067">
    <property type="entry name" value="Actin-like ATPase domain"/>
    <property type="match status" value="2"/>
</dbReference>
<evidence type="ECO:0000256" key="1">
    <source>
        <dbReference type="ARBA" id="ARBA00007381"/>
    </source>
</evidence>
<gene>
    <name evidence="5" type="ORF">COHA_001313</name>
</gene>
<dbReference type="Gene3D" id="3.90.640.10">
    <property type="entry name" value="Actin, Chain A, domain 4"/>
    <property type="match status" value="1"/>
</dbReference>
<dbReference type="GO" id="GO:0005524">
    <property type="term" value="F:ATP binding"/>
    <property type="evidence" value="ECO:0007669"/>
    <property type="project" value="UniProtKB-KW"/>
</dbReference>
<keyword evidence="6" id="KW-1185">Reference proteome</keyword>
<evidence type="ECO:0000256" key="4">
    <source>
        <dbReference type="SAM" id="MobiDB-lite"/>
    </source>
</evidence>
<dbReference type="InterPro" id="IPR043129">
    <property type="entry name" value="ATPase_NBD"/>
</dbReference>
<proteinExistence type="inferred from homology"/>
<reference evidence="5" key="1">
    <citation type="submission" date="2020-11" db="EMBL/GenBank/DDBJ databases">
        <title>Chlorella ohadii genome sequencing and assembly.</title>
        <authorList>
            <person name="Murik O."/>
            <person name="Treves H."/>
            <person name="Kedem I."/>
            <person name="Shotland Y."/>
            <person name="Kaplan A."/>
        </authorList>
    </citation>
    <scope>NUCLEOTIDE SEQUENCE</scope>
    <source>
        <strain evidence="5">1</strain>
    </source>
</reference>
<feature type="compositionally biased region" description="Low complexity" evidence="4">
    <location>
        <begin position="309"/>
        <end position="330"/>
    </location>
</feature>
<sequence>MLVGQEALDPVPRYQPARPASQDAAQPQQLRVNPADCFHSFKRLIGKKLDDVADDVARLTYAVGEGDRGEALVYSPVLDDMLSPEELSSFVLEHLKRQAEAALGEPVTGAVVTVPAHFNQAQQGATHAAAQQAGIATVQLLQEPVAAALAYGINGGTDGDTVLVVDVGGGTFDVSVLQAFEGIMEVLGTAGDANLGGNDFDARLADWLEAECATHGVAAPDRGARFVHEGQPHGWALEAAEAAKVALSRADSAEVALPGGASLALSRQQFEQLTSELFQRMANVLEALGEALFIEWAVRPSDAVPGRPQGSASGSGSGSEASGSSQQQQQDRWAPPPRRITQVALVGQLTRLPSVQQFVARCTGVQPRMTVDPAEAVALGAAIHAGVLLGELSGVELMDGSYSQDLHDRATGFSGWQP</sequence>
<evidence type="ECO:0000313" key="5">
    <source>
        <dbReference type="EMBL" id="KAI7845271.1"/>
    </source>
</evidence>
<dbReference type="Proteomes" id="UP001205105">
    <property type="component" value="Unassembled WGS sequence"/>
</dbReference>
<evidence type="ECO:0000256" key="2">
    <source>
        <dbReference type="ARBA" id="ARBA00022741"/>
    </source>
</evidence>
<accession>A0AAD5H644</accession>